<reference evidence="2 3" key="1">
    <citation type="submission" date="2020-03" db="EMBL/GenBank/DDBJ databases">
        <title>A novel species.</title>
        <authorList>
            <person name="Gao J."/>
        </authorList>
    </citation>
    <scope>NUCLEOTIDE SEQUENCE [LARGE SCALE GENOMIC DNA]</scope>
    <source>
        <strain evidence="2 3">QMT-12</strain>
    </source>
</reference>
<dbReference type="GO" id="GO:0019441">
    <property type="term" value="P:L-tryptophan catabolic process to kynurenine"/>
    <property type="evidence" value="ECO:0007669"/>
    <property type="project" value="InterPro"/>
</dbReference>
<sequence>MSLAVRMDALDRTISDLDPLEFVRHVDHLTELNAHADRAGLERLADDMLARVWNNVSDLPTAGAALRDLGFVLASLERHGVDHRTISGAEETLLKLGDITDEIPRDSVYTYALRNPRSGTRFFTGIPEEILFIDQVRIAGTALRPAVDDLVATLTLPLRDPELTERLARAVAGFRTFAEALLAVKRQVTPEVFSHRMRPYFPPMTVGGTVLYAPGGAQMTPLLVDIALLRPEPGEPEAGWYPRYLDENLPYLPAAYREAADAIQRHRPLLPRLLDEAARAGSALRDAGREEPGLRQLRLLMREVLRFRLPHLQLARANMAIRVPGSLGSGGYTTSSLDQLAELTTRRHHQLTDALSDGPPAVRSTAPPTPEAG</sequence>
<evidence type="ECO:0000313" key="2">
    <source>
        <dbReference type="EMBL" id="QIQ04455.1"/>
    </source>
</evidence>
<gene>
    <name evidence="2" type="ORF">HA039_21045</name>
</gene>
<dbReference type="AlphaFoldDB" id="A0A6G9H1S2"/>
<evidence type="ECO:0000313" key="3">
    <source>
        <dbReference type="Proteomes" id="UP000501179"/>
    </source>
</evidence>
<evidence type="ECO:0000256" key="1">
    <source>
        <dbReference type="SAM" id="MobiDB-lite"/>
    </source>
</evidence>
<dbReference type="SUPFAM" id="SSF140959">
    <property type="entry name" value="Indolic compounds 2,3-dioxygenase-like"/>
    <property type="match status" value="1"/>
</dbReference>
<dbReference type="EMBL" id="CP050177">
    <property type="protein sequence ID" value="QIQ04455.1"/>
    <property type="molecule type" value="Genomic_DNA"/>
</dbReference>
<dbReference type="GO" id="GO:0046872">
    <property type="term" value="F:metal ion binding"/>
    <property type="evidence" value="ECO:0007669"/>
    <property type="project" value="InterPro"/>
</dbReference>
<feature type="region of interest" description="Disordered" evidence="1">
    <location>
        <begin position="351"/>
        <end position="373"/>
    </location>
</feature>
<dbReference type="Pfam" id="PF08933">
    <property type="entry name" value="PrnB"/>
    <property type="match status" value="1"/>
</dbReference>
<keyword evidence="3" id="KW-1185">Reference proteome</keyword>
<dbReference type="Proteomes" id="UP000501179">
    <property type="component" value="Chromosome"/>
</dbReference>
<dbReference type="GO" id="GO:0020037">
    <property type="term" value="F:heme binding"/>
    <property type="evidence" value="ECO:0007669"/>
    <property type="project" value="InterPro"/>
</dbReference>
<proteinExistence type="predicted"/>
<dbReference type="Gene3D" id="1.20.58.480">
    <property type="match status" value="1"/>
</dbReference>
<dbReference type="InterPro" id="IPR015029">
    <property type="entry name" value="PrnB"/>
</dbReference>
<dbReference type="KEGG" id="slia:HA039_21045"/>
<dbReference type="InterPro" id="IPR037217">
    <property type="entry name" value="Trp/Indoleamine_2_3_dOase-like"/>
</dbReference>
<name>A0A6G9H1S2_9ACTN</name>
<organism evidence="2 3">
    <name type="scientific">Streptomyces liangshanensis</name>
    <dbReference type="NCBI Taxonomy" id="2717324"/>
    <lineage>
        <taxon>Bacteria</taxon>
        <taxon>Bacillati</taxon>
        <taxon>Actinomycetota</taxon>
        <taxon>Actinomycetes</taxon>
        <taxon>Kitasatosporales</taxon>
        <taxon>Streptomycetaceae</taxon>
        <taxon>Streptomyces</taxon>
    </lineage>
</organism>
<dbReference type="RefSeq" id="WP_167032324.1">
    <property type="nucleotide sequence ID" value="NZ_CP050177.1"/>
</dbReference>
<protein>
    <submittedName>
        <fullName evidence="2">DUF1864 family protein</fullName>
    </submittedName>
</protein>
<dbReference type="Gene3D" id="1.20.58.1320">
    <property type="match status" value="1"/>
</dbReference>
<accession>A0A6G9H1S2</accession>